<evidence type="ECO:0000313" key="12">
    <source>
        <dbReference type="Proteomes" id="UP000199615"/>
    </source>
</evidence>
<comment type="function">
    <text evidence="8">Probably part of an ABC transporter complex. Probably responsible for the translocation of the substrate across the membrane.</text>
</comment>
<dbReference type="PANTHER" id="PTHR30151:SF39">
    <property type="entry name" value="ABC TRANSPORTER PERMEASE PROTEIN"/>
    <property type="match status" value="1"/>
</dbReference>
<gene>
    <name evidence="11" type="ORF">SAMN05444123_101473</name>
</gene>
<feature type="transmembrane region" description="Helical" evidence="9">
    <location>
        <begin position="76"/>
        <end position="97"/>
    </location>
</feature>
<evidence type="ECO:0000256" key="6">
    <source>
        <dbReference type="ARBA" id="ARBA00022989"/>
    </source>
</evidence>
<dbReference type="PANTHER" id="PTHR30151">
    <property type="entry name" value="ALKANE SULFONATE ABC TRANSPORTER-RELATED, MEMBRANE SUBUNIT"/>
    <property type="match status" value="1"/>
</dbReference>
<feature type="domain" description="ABC transmembrane type-1" evidence="10">
    <location>
        <begin position="126"/>
        <end position="306"/>
    </location>
</feature>
<evidence type="ECO:0000256" key="1">
    <source>
        <dbReference type="ARBA" id="ARBA00004651"/>
    </source>
</evidence>
<dbReference type="SUPFAM" id="SSF161098">
    <property type="entry name" value="MetI-like"/>
    <property type="match status" value="1"/>
</dbReference>
<dbReference type="GO" id="GO:0010438">
    <property type="term" value="P:cellular response to sulfur starvation"/>
    <property type="evidence" value="ECO:0007669"/>
    <property type="project" value="TreeGrafter"/>
</dbReference>
<keyword evidence="5 9" id="KW-0812">Transmembrane</keyword>
<evidence type="ECO:0000259" key="10">
    <source>
        <dbReference type="PROSITE" id="PS50928"/>
    </source>
</evidence>
<proteinExistence type="inferred from homology"/>
<dbReference type="FunFam" id="1.10.3720.10:FF:000003">
    <property type="entry name" value="Aliphatic sulfonate ABC transporter permease"/>
    <property type="match status" value="1"/>
</dbReference>
<comment type="subcellular location">
    <subcellularLocation>
        <location evidence="1 9">Cell membrane</location>
        <topology evidence="1 9">Multi-pass membrane protein</topology>
    </subcellularLocation>
</comment>
<keyword evidence="12" id="KW-1185">Reference proteome</keyword>
<keyword evidence="3 9" id="KW-0813">Transport</keyword>
<feature type="transmembrane region" description="Helical" evidence="9">
    <location>
        <begin position="133"/>
        <end position="156"/>
    </location>
</feature>
<keyword evidence="6 9" id="KW-1133">Transmembrane helix</keyword>
<keyword evidence="7 9" id="KW-0472">Membrane</keyword>
<dbReference type="Gene3D" id="1.10.3720.10">
    <property type="entry name" value="MetI-like"/>
    <property type="match status" value="1"/>
</dbReference>
<organism evidence="11 12">
    <name type="scientific">Rhodopseudomonas pseudopalustris</name>
    <dbReference type="NCBI Taxonomy" id="1513892"/>
    <lineage>
        <taxon>Bacteria</taxon>
        <taxon>Pseudomonadati</taxon>
        <taxon>Pseudomonadota</taxon>
        <taxon>Alphaproteobacteria</taxon>
        <taxon>Hyphomicrobiales</taxon>
        <taxon>Nitrobacteraceae</taxon>
        <taxon>Rhodopseudomonas</taxon>
    </lineage>
</organism>
<evidence type="ECO:0000256" key="8">
    <source>
        <dbReference type="ARBA" id="ARBA00056719"/>
    </source>
</evidence>
<accession>A0A1H8MD03</accession>
<dbReference type="GO" id="GO:0005886">
    <property type="term" value="C:plasma membrane"/>
    <property type="evidence" value="ECO:0007669"/>
    <property type="project" value="UniProtKB-SubCell"/>
</dbReference>
<evidence type="ECO:0000256" key="9">
    <source>
        <dbReference type="RuleBase" id="RU363032"/>
    </source>
</evidence>
<name>A0A1H8MD03_9BRAD</name>
<feature type="transmembrane region" description="Helical" evidence="9">
    <location>
        <begin position="168"/>
        <end position="186"/>
    </location>
</feature>
<feature type="transmembrane region" description="Helical" evidence="9">
    <location>
        <begin position="232"/>
        <end position="251"/>
    </location>
</feature>
<dbReference type="AlphaFoldDB" id="A0A1H8MD03"/>
<reference evidence="12" key="1">
    <citation type="submission" date="2016-10" db="EMBL/GenBank/DDBJ databases">
        <authorList>
            <person name="Varghese N."/>
            <person name="Submissions S."/>
        </authorList>
    </citation>
    <scope>NUCLEOTIDE SEQUENCE [LARGE SCALE GENOMIC DNA]</scope>
    <source>
        <strain evidence="12">DSM 123</strain>
    </source>
</reference>
<evidence type="ECO:0000256" key="2">
    <source>
        <dbReference type="ARBA" id="ARBA00009306"/>
    </source>
</evidence>
<dbReference type="PROSITE" id="PS50928">
    <property type="entry name" value="ABC_TM1"/>
    <property type="match status" value="1"/>
</dbReference>
<dbReference type="CDD" id="cd06261">
    <property type="entry name" value="TM_PBP2"/>
    <property type="match status" value="1"/>
</dbReference>
<sequence>MSSSPPHPTPPRIPLCGLPPTLPFQGRVVPAFHSLREPFLTMAMTLETPALQRSDAIEPADGARAPRRAPRWRGPLLGLLLPLTIALGWELLVHFGYSNGRLVPPPSKVFATIAELAKSGELSRHIVATVGRVASGFGLGVLAGTVLGAVSGYWGLARQLLDPTVQALRAIPSIAWVPLFILWLGIFETSKVALIAVGVFFPVYLGVMGAIRSVDRKIVEVGRAFRLSGPAMIRRILLPAVLPAYVVALRVGLGLGWMFVVAAEFMGASEGLGFLLIDGQQLGKPAQIVAAIVIFALLGKTTDWLIEIASAPLLRWQDAFGRHEGEA</sequence>
<dbReference type="EMBL" id="FODT01000001">
    <property type="protein sequence ID" value="SEO15209.1"/>
    <property type="molecule type" value="Genomic_DNA"/>
</dbReference>
<dbReference type="Pfam" id="PF00528">
    <property type="entry name" value="BPD_transp_1"/>
    <property type="match status" value="1"/>
</dbReference>
<feature type="transmembrane region" description="Helical" evidence="9">
    <location>
        <begin position="192"/>
        <end position="211"/>
    </location>
</feature>
<evidence type="ECO:0000256" key="4">
    <source>
        <dbReference type="ARBA" id="ARBA00022475"/>
    </source>
</evidence>
<dbReference type="GO" id="GO:0042918">
    <property type="term" value="P:alkanesulfonate transmembrane transport"/>
    <property type="evidence" value="ECO:0007669"/>
    <property type="project" value="UniProtKB-ARBA"/>
</dbReference>
<evidence type="ECO:0000256" key="7">
    <source>
        <dbReference type="ARBA" id="ARBA00023136"/>
    </source>
</evidence>
<dbReference type="InterPro" id="IPR000515">
    <property type="entry name" value="MetI-like"/>
</dbReference>
<dbReference type="InterPro" id="IPR035906">
    <property type="entry name" value="MetI-like_sf"/>
</dbReference>
<evidence type="ECO:0000256" key="5">
    <source>
        <dbReference type="ARBA" id="ARBA00022692"/>
    </source>
</evidence>
<keyword evidence="4" id="KW-1003">Cell membrane</keyword>
<comment type="similarity">
    <text evidence="2 9">Belongs to the binding-protein-dependent transport system permease family.</text>
</comment>
<dbReference type="Proteomes" id="UP000199615">
    <property type="component" value="Unassembled WGS sequence"/>
</dbReference>
<evidence type="ECO:0000256" key="3">
    <source>
        <dbReference type="ARBA" id="ARBA00022448"/>
    </source>
</evidence>
<protein>
    <submittedName>
        <fullName evidence="11">Sulfonate transport system permease protein</fullName>
    </submittedName>
</protein>
<evidence type="ECO:0000313" key="11">
    <source>
        <dbReference type="EMBL" id="SEO15209.1"/>
    </source>
</evidence>